<protein>
    <submittedName>
        <fullName evidence="1">Uncharacterized protein</fullName>
    </submittedName>
</protein>
<sequence>MDQSSPSAWDLSLSECDRFEGSSLLSLLIPIFSEYQCPSLVCFALLFEFGMLVVGAAVCDIIGACTN</sequence>
<reference evidence="2" key="1">
    <citation type="submission" date="2013-09" db="EMBL/GenBank/DDBJ databases">
        <title>Corchorus olitorius genome sequencing.</title>
        <authorList>
            <person name="Alam M."/>
            <person name="Haque M.S."/>
            <person name="Islam M.S."/>
            <person name="Emdad E.M."/>
            <person name="Islam M.M."/>
            <person name="Ahmed B."/>
            <person name="Halim A."/>
            <person name="Hossen Q.M.M."/>
            <person name="Hossain M.Z."/>
            <person name="Ahmed R."/>
            <person name="Khan M.M."/>
            <person name="Islam R."/>
            <person name="Rashid M.M."/>
            <person name="Khan S.A."/>
            <person name="Rahman M.S."/>
            <person name="Alam M."/>
            <person name="Yahiya A.S."/>
            <person name="Khan M.S."/>
            <person name="Azam M.S."/>
            <person name="Haque T."/>
            <person name="Lashkar M.Z.H."/>
            <person name="Akhand A.I."/>
            <person name="Morshed G."/>
            <person name="Roy S."/>
            <person name="Uddin K.S."/>
            <person name="Rabeya T."/>
            <person name="Hossain A.S."/>
            <person name="Chowdhury A."/>
            <person name="Snigdha A.R."/>
            <person name="Mortoza M.S."/>
            <person name="Matin S.A."/>
            <person name="Hoque S.M.E."/>
            <person name="Islam M.K."/>
            <person name="Roy D.K."/>
            <person name="Haider R."/>
            <person name="Moosa M.M."/>
            <person name="Elias S.M."/>
            <person name="Hasan A.M."/>
            <person name="Jahan S."/>
            <person name="Shafiuddin M."/>
            <person name="Mahmood N."/>
            <person name="Shommy N.S."/>
        </authorList>
    </citation>
    <scope>NUCLEOTIDE SEQUENCE [LARGE SCALE GENOMIC DNA]</scope>
    <source>
        <strain evidence="2">cv. O-4</strain>
    </source>
</reference>
<dbReference type="Proteomes" id="UP000187203">
    <property type="component" value="Unassembled WGS sequence"/>
</dbReference>
<organism evidence="1 2">
    <name type="scientific">Corchorus olitorius</name>
    <dbReference type="NCBI Taxonomy" id="93759"/>
    <lineage>
        <taxon>Eukaryota</taxon>
        <taxon>Viridiplantae</taxon>
        <taxon>Streptophyta</taxon>
        <taxon>Embryophyta</taxon>
        <taxon>Tracheophyta</taxon>
        <taxon>Spermatophyta</taxon>
        <taxon>Magnoliopsida</taxon>
        <taxon>eudicotyledons</taxon>
        <taxon>Gunneridae</taxon>
        <taxon>Pentapetalae</taxon>
        <taxon>rosids</taxon>
        <taxon>malvids</taxon>
        <taxon>Malvales</taxon>
        <taxon>Malvaceae</taxon>
        <taxon>Grewioideae</taxon>
        <taxon>Apeibeae</taxon>
        <taxon>Corchorus</taxon>
    </lineage>
</organism>
<proteinExistence type="predicted"/>
<keyword evidence="2" id="KW-1185">Reference proteome</keyword>
<evidence type="ECO:0000313" key="1">
    <source>
        <dbReference type="EMBL" id="OMO99530.1"/>
    </source>
</evidence>
<accession>A0A1R3JXJ9</accession>
<dbReference type="AlphaFoldDB" id="A0A1R3JXJ9"/>
<name>A0A1R3JXJ9_9ROSI</name>
<gene>
    <name evidence="1" type="ORF">COLO4_13238</name>
</gene>
<evidence type="ECO:0000313" key="2">
    <source>
        <dbReference type="Proteomes" id="UP000187203"/>
    </source>
</evidence>
<dbReference type="EMBL" id="AWUE01015115">
    <property type="protein sequence ID" value="OMO99530.1"/>
    <property type="molecule type" value="Genomic_DNA"/>
</dbReference>
<comment type="caution">
    <text evidence="1">The sequence shown here is derived from an EMBL/GenBank/DDBJ whole genome shotgun (WGS) entry which is preliminary data.</text>
</comment>